<evidence type="ECO:0000256" key="7">
    <source>
        <dbReference type="SAM" id="MobiDB-lite"/>
    </source>
</evidence>
<feature type="region of interest" description="Disordered" evidence="7">
    <location>
        <begin position="966"/>
        <end position="986"/>
    </location>
</feature>
<name>A0ABR0APR7_9CRUS</name>
<feature type="domain" description="BRCT" evidence="8">
    <location>
        <begin position="1124"/>
        <end position="1211"/>
    </location>
</feature>
<dbReference type="CDD" id="cd17714">
    <property type="entry name" value="BRCT_PAXIP1_rpt1"/>
    <property type="match status" value="1"/>
</dbReference>
<dbReference type="PROSITE" id="PS50172">
    <property type="entry name" value="BRCT"/>
    <property type="match status" value="5"/>
</dbReference>
<gene>
    <name evidence="9" type="ORF">OUZ56_016128</name>
</gene>
<keyword evidence="2" id="KW-0227">DNA damage</keyword>
<dbReference type="PANTHER" id="PTHR23196:SF1">
    <property type="entry name" value="PAX-INTERACTING PROTEIN 1"/>
    <property type="match status" value="1"/>
</dbReference>
<keyword evidence="10" id="KW-1185">Reference proteome</keyword>
<accession>A0ABR0APR7</accession>
<dbReference type="SUPFAM" id="SSF52113">
    <property type="entry name" value="BRCT domain"/>
    <property type="match status" value="5"/>
</dbReference>
<reference evidence="9 10" key="1">
    <citation type="journal article" date="2023" name="Nucleic Acids Res.">
        <title>The hologenome of Daphnia magna reveals possible DNA methylation and microbiome-mediated evolution of the host genome.</title>
        <authorList>
            <person name="Chaturvedi A."/>
            <person name="Li X."/>
            <person name="Dhandapani V."/>
            <person name="Marshall H."/>
            <person name="Kissane S."/>
            <person name="Cuenca-Cambronero M."/>
            <person name="Asole G."/>
            <person name="Calvet F."/>
            <person name="Ruiz-Romero M."/>
            <person name="Marangio P."/>
            <person name="Guigo R."/>
            <person name="Rago D."/>
            <person name="Mirbahai L."/>
            <person name="Eastwood N."/>
            <person name="Colbourne J.K."/>
            <person name="Zhou J."/>
            <person name="Mallon E."/>
            <person name="Orsini L."/>
        </authorList>
    </citation>
    <scope>NUCLEOTIDE SEQUENCE [LARGE SCALE GENOMIC DNA]</scope>
    <source>
        <strain evidence="9">LRV0_1</strain>
    </source>
</reference>
<proteinExistence type="predicted"/>
<evidence type="ECO:0000256" key="5">
    <source>
        <dbReference type="ARBA" id="ARBA00030146"/>
    </source>
</evidence>
<feature type="domain" description="BRCT" evidence="8">
    <location>
        <begin position="94"/>
        <end position="183"/>
    </location>
</feature>
<feature type="region of interest" description="Disordered" evidence="7">
    <location>
        <begin position="1360"/>
        <end position="1394"/>
    </location>
</feature>
<feature type="region of interest" description="Disordered" evidence="7">
    <location>
        <begin position="736"/>
        <end position="785"/>
    </location>
</feature>
<evidence type="ECO:0000256" key="3">
    <source>
        <dbReference type="ARBA" id="ARBA00023242"/>
    </source>
</evidence>
<dbReference type="Proteomes" id="UP001234178">
    <property type="component" value="Unassembled WGS sequence"/>
</dbReference>
<dbReference type="CDD" id="cd18440">
    <property type="entry name" value="BRCT_PAXIP1_rpt6"/>
    <property type="match status" value="1"/>
</dbReference>
<evidence type="ECO:0000259" key="8">
    <source>
        <dbReference type="PROSITE" id="PS50172"/>
    </source>
</evidence>
<feature type="region of interest" description="Disordered" evidence="7">
    <location>
        <begin position="798"/>
        <end position="844"/>
    </location>
</feature>
<comment type="subcellular location">
    <subcellularLocation>
        <location evidence="1">Nucleus</location>
    </subcellularLocation>
</comment>
<feature type="compositionally biased region" description="Low complexity" evidence="7">
    <location>
        <begin position="756"/>
        <end position="776"/>
    </location>
</feature>
<feature type="compositionally biased region" description="Polar residues" evidence="7">
    <location>
        <begin position="311"/>
        <end position="348"/>
    </location>
</feature>
<comment type="caution">
    <text evidence="9">The sequence shown here is derived from an EMBL/GenBank/DDBJ whole genome shotgun (WGS) entry which is preliminary data.</text>
</comment>
<evidence type="ECO:0000313" key="10">
    <source>
        <dbReference type="Proteomes" id="UP001234178"/>
    </source>
</evidence>
<dbReference type="Gene3D" id="3.40.50.10190">
    <property type="entry name" value="BRCT domain"/>
    <property type="match status" value="5"/>
</dbReference>
<evidence type="ECO:0000256" key="6">
    <source>
        <dbReference type="SAM" id="Coils"/>
    </source>
</evidence>
<evidence type="ECO:0000313" key="9">
    <source>
        <dbReference type="EMBL" id="KAK4027113.1"/>
    </source>
</evidence>
<evidence type="ECO:0000256" key="2">
    <source>
        <dbReference type="ARBA" id="ARBA00022763"/>
    </source>
</evidence>
<dbReference type="InterPro" id="IPR051579">
    <property type="entry name" value="DDR_Transcriptional_Reg"/>
</dbReference>
<sequence>MELSNVNPKFLEEVKYFSTGTLSETVQSLLNNGGSKSFKYASDMITHCIVGENADNSAIEEVRDIFEKPVVLSNWVPLSIHTSKLLPVLPFDPKIPGIFKGVIASVSQVSTVDVKKLWVLLEIHGGKLKPSLDSTCTHLISTKAFGTKFNEAIKHESITIVTPDWIIQSILEKSLVGTEGYHPSLLVDTKEKSPLRPPVETMRLTKLSLEKKEEVKPRVEETKPIEVKTVESKSLSDTPTLAQQLIQPEVISHTTTTMTAPPSTKNMRVASNLPPHLEQQLQQHSMMRNTAPRQQQQGMGAHSGVRMVRSGSGTTWRGASQQQQAVLQRSASNPTSGVDPRSQQQTIQGARMASAVHQIRGQANQVAQPGVGSHSQPGHHQTAQQQLPGMVRQVRLVNPNAQPLQQPMQSLNPEQLRPTEHTSQQRGQATNPSSYQQPHQRLPIPQSPQLVKMVIAQPQVDGKLPNHPQQSPVASPLINQQQPQFSNIYSQNGQQAQQTGQQPVSDQLIPQQHNFQQVTEDNSNVVTNNANPHLRQQQQQQTADFSPSQVHNNTFAQQHQRGNPRMPVAVNIQGVQVSQQQQTIVRTQGIQRQQLAAPQQPDYSTQMIATGVGTVTAGGGSQTQGMVNNQQMGVITGNQQQQHLVHSSGVRPNVRPTLAGQVVVAGRPPPNAAASPMVQQQQQQPHPQQVRPLTAYQQQMLQMHIQNMNPQARQQLQQLTPQMRYAVLQRILQQQEQQQNMNHSQAQLPNPIPHMQGQQPNQASQLQSQQPNQTIQMQGQPAGQITSNQGQRIMLPQQQQGNWQTEQQQNQLVSPQQNVRPYGPTQGIVNQSNQGQGGKPTQVVGVNQQPLDQQSVSPQIHQLQPPLNQVQQQNPLSSVPIQQPNAIQLNQLQQQQLQQQLQQQQLQQQQLQQQQLQQQQLQQQQLQQQQQVQQQQNQQQNQEQPSNSVNPKTKTALANLLSTRLQTAPGTPQQPGTPQLSVNPQQVPHQAIAAQQPIILQQAVASQQNPALSQAVMNQQQQQHLLQQRRSLQNITNGVNGTTNTQLAAGVSMVQATNQPQQQLQPKSSMGAVPFTGVRMPGPGTGAVIPGQPVIRREFPVQQQQQQQLHSHEPGVKLPEHLCLLGCIVLIVDYQRSVPSAELLQWTKLMSSRGAEIETMYSPRITHLLCETSRSAVAQQALRDGKRLVTAFWLNDVILKQHMFPPSQVLHFPTPFGDAERPCRNMLASLSGFEGDDRLRVRFMCEALGLKYTGHFCSQHDVLICRKAEGPKFQKAREWRKPVVTTTWLAQVYFGFLNAIHQIHHPKYQQFNLPAYQQDPLKFELHMAGNFLAAWRIPVKITPESLDKFNKLPAQLRLKRHSTTHSVASNDGDSPSRKKLKIEEEDKDKHERSSSNVDAILEDVIKGGFEDKGKNRVIIRFSGFDSSELSKAALKLGAGVAHNNREATHLVMPTFMRTPKLLCCLPTVKFILSPRWIQESAQQGKLLDEQPYLLKDTELERKMDIDLPKLLSLPQRDQLFKGKMFYITPSVVPSRSVLRDVIENSGGKVVAQPKSMKVISELMNKDENSYIVISCTTDFHLLNDVMKSKIGIYSSEFILSAVLKQAIIGAPYRIEP</sequence>
<evidence type="ECO:0000256" key="1">
    <source>
        <dbReference type="ARBA" id="ARBA00004123"/>
    </source>
</evidence>
<evidence type="ECO:0000256" key="4">
    <source>
        <dbReference type="ARBA" id="ARBA00023858"/>
    </source>
</evidence>
<dbReference type="Pfam" id="PF12738">
    <property type="entry name" value="PTCB-BRCT"/>
    <property type="match status" value="2"/>
</dbReference>
<feature type="region of interest" description="Disordered" evidence="7">
    <location>
        <begin position="668"/>
        <end position="690"/>
    </location>
</feature>
<feature type="compositionally biased region" description="Polar residues" evidence="7">
    <location>
        <begin position="289"/>
        <end position="298"/>
    </location>
</feature>
<dbReference type="PANTHER" id="PTHR23196">
    <property type="entry name" value="PAX TRANSCRIPTION ACTIVATION DOMAIN INTERACTING PROTEIN"/>
    <property type="match status" value="1"/>
</dbReference>
<feature type="region of interest" description="Disordered" evidence="7">
    <location>
        <begin position="415"/>
        <end position="442"/>
    </location>
</feature>
<feature type="compositionally biased region" description="Basic and acidic residues" evidence="7">
    <location>
        <begin position="1381"/>
        <end position="1393"/>
    </location>
</feature>
<feature type="region of interest" description="Disordered" evidence="7">
    <location>
        <begin position="289"/>
        <end position="385"/>
    </location>
</feature>
<dbReference type="Pfam" id="PF16589">
    <property type="entry name" value="BRCT_2"/>
    <property type="match status" value="1"/>
</dbReference>
<feature type="compositionally biased region" description="Low complexity" evidence="7">
    <location>
        <begin position="679"/>
        <end position="689"/>
    </location>
</feature>
<dbReference type="CDD" id="cd17710">
    <property type="entry name" value="BRCT_PAXIP1_rpt2"/>
    <property type="match status" value="1"/>
</dbReference>
<feature type="coiled-coil region" evidence="6">
    <location>
        <begin position="887"/>
        <end position="943"/>
    </location>
</feature>
<feature type="domain" description="BRCT" evidence="8">
    <location>
        <begin position="6"/>
        <end position="93"/>
    </location>
</feature>
<dbReference type="CDD" id="cd17711">
    <property type="entry name" value="BRCT_PAXIP1_rpt3"/>
    <property type="match status" value="1"/>
</dbReference>
<dbReference type="Pfam" id="PF16770">
    <property type="entry name" value="RTT107_BRCT_5"/>
    <property type="match status" value="1"/>
</dbReference>
<feature type="compositionally biased region" description="Polar residues" evidence="7">
    <location>
        <begin position="361"/>
        <end position="385"/>
    </location>
</feature>
<dbReference type="InterPro" id="IPR036420">
    <property type="entry name" value="BRCT_dom_sf"/>
</dbReference>
<protein>
    <recommendedName>
        <fullName evidence="4">PAX-interacting protein 1</fullName>
    </recommendedName>
    <alternativeName>
        <fullName evidence="5">PAX transactivation activation domain-interacting protein</fullName>
    </alternativeName>
</protein>
<feature type="compositionally biased region" description="Polar residues" evidence="7">
    <location>
        <begin position="1364"/>
        <end position="1373"/>
    </location>
</feature>
<feature type="domain" description="BRCT" evidence="8">
    <location>
        <begin position="1427"/>
        <end position="1494"/>
    </location>
</feature>
<dbReference type="InterPro" id="IPR001357">
    <property type="entry name" value="BRCT_dom"/>
</dbReference>
<keyword evidence="3" id="KW-0539">Nucleus</keyword>
<dbReference type="SMART" id="SM00292">
    <property type="entry name" value="BRCT"/>
    <property type="match status" value="6"/>
</dbReference>
<feature type="compositionally biased region" description="Polar residues" evidence="7">
    <location>
        <begin position="421"/>
        <end position="439"/>
    </location>
</feature>
<feature type="compositionally biased region" description="Low complexity" evidence="7">
    <location>
        <begin position="798"/>
        <end position="819"/>
    </location>
</feature>
<dbReference type="Pfam" id="PF00533">
    <property type="entry name" value="BRCT"/>
    <property type="match status" value="1"/>
</dbReference>
<keyword evidence="6" id="KW-0175">Coiled coil</keyword>
<feature type="compositionally biased region" description="Low complexity" evidence="7">
    <location>
        <begin position="736"/>
        <end position="747"/>
    </location>
</feature>
<dbReference type="EMBL" id="JAOYFB010000038">
    <property type="protein sequence ID" value="KAK4027113.1"/>
    <property type="molecule type" value="Genomic_DNA"/>
</dbReference>
<feature type="domain" description="BRCT" evidence="8">
    <location>
        <begin position="1515"/>
        <end position="1608"/>
    </location>
</feature>
<organism evidence="9 10">
    <name type="scientific">Daphnia magna</name>
    <dbReference type="NCBI Taxonomy" id="35525"/>
    <lineage>
        <taxon>Eukaryota</taxon>
        <taxon>Metazoa</taxon>
        <taxon>Ecdysozoa</taxon>
        <taxon>Arthropoda</taxon>
        <taxon>Crustacea</taxon>
        <taxon>Branchiopoda</taxon>
        <taxon>Diplostraca</taxon>
        <taxon>Cladocera</taxon>
        <taxon>Anomopoda</taxon>
        <taxon>Daphniidae</taxon>
        <taxon>Daphnia</taxon>
    </lineage>
</organism>